<dbReference type="OrthoDB" id="430350at2759"/>
<feature type="compositionally biased region" description="Low complexity" evidence="1">
    <location>
        <begin position="143"/>
        <end position="156"/>
    </location>
</feature>
<sequence>MALRSSVKNLPSSSMFHSMAWPLRWVGLEAWIASPLAASEQETDEGGWLASVFLALLICLAIAAFCWMQRRERVIEQYAEEESRMRNTIAEAQASIDEQVDAEIAAASAASGSSFTATAAALPRPSTGNALNQPLPAKPKVSLPGCGPLPGDDPKAAATRASFAATARRSVVQRRSSDEYMIGDTSFMTVASAAAREATQASKASTRKSTASTATSEARRKSVADLAEARKSLVEVMQMYGPDEEPADAKVNRTSLSGWYSDDKDKPENEEAAAARERSLSSWYASEQERRVSVDPSKAACRQPVRFRACRMCDSSS</sequence>
<feature type="region of interest" description="Disordered" evidence="1">
    <location>
        <begin position="125"/>
        <end position="156"/>
    </location>
</feature>
<organism evidence="3 4">
    <name type="scientific">Symbiodinium pilosum</name>
    <name type="common">Dinoflagellate</name>
    <dbReference type="NCBI Taxonomy" id="2952"/>
    <lineage>
        <taxon>Eukaryota</taxon>
        <taxon>Sar</taxon>
        <taxon>Alveolata</taxon>
        <taxon>Dinophyceae</taxon>
        <taxon>Suessiales</taxon>
        <taxon>Symbiodiniaceae</taxon>
        <taxon>Symbiodinium</taxon>
    </lineage>
</organism>
<gene>
    <name evidence="3" type="ORF">SPIL2461_LOCUS18734</name>
</gene>
<keyword evidence="2" id="KW-0812">Transmembrane</keyword>
<name>A0A812WF93_SYMPI</name>
<feature type="compositionally biased region" description="Basic and acidic residues" evidence="1">
    <location>
        <begin position="261"/>
        <end position="279"/>
    </location>
</feature>
<proteinExistence type="predicted"/>
<feature type="region of interest" description="Disordered" evidence="1">
    <location>
        <begin position="198"/>
        <end position="221"/>
    </location>
</feature>
<evidence type="ECO:0000313" key="3">
    <source>
        <dbReference type="EMBL" id="CAE7675950.1"/>
    </source>
</evidence>
<feature type="region of interest" description="Disordered" evidence="1">
    <location>
        <begin position="240"/>
        <end position="299"/>
    </location>
</feature>
<dbReference type="Proteomes" id="UP000649617">
    <property type="component" value="Unassembled WGS sequence"/>
</dbReference>
<comment type="caution">
    <text evidence="3">The sequence shown here is derived from an EMBL/GenBank/DDBJ whole genome shotgun (WGS) entry which is preliminary data.</text>
</comment>
<keyword evidence="2" id="KW-1133">Transmembrane helix</keyword>
<reference evidence="3" key="1">
    <citation type="submission" date="2021-02" db="EMBL/GenBank/DDBJ databases">
        <authorList>
            <person name="Dougan E. K."/>
            <person name="Rhodes N."/>
            <person name="Thang M."/>
            <person name="Chan C."/>
        </authorList>
    </citation>
    <scope>NUCLEOTIDE SEQUENCE</scope>
</reference>
<protein>
    <submittedName>
        <fullName evidence="3">Uncharacterized protein</fullName>
    </submittedName>
</protein>
<keyword evidence="4" id="KW-1185">Reference proteome</keyword>
<keyword evidence="2" id="KW-0472">Membrane</keyword>
<evidence type="ECO:0000256" key="2">
    <source>
        <dbReference type="SAM" id="Phobius"/>
    </source>
</evidence>
<evidence type="ECO:0000256" key="1">
    <source>
        <dbReference type="SAM" id="MobiDB-lite"/>
    </source>
</evidence>
<dbReference type="AlphaFoldDB" id="A0A812WF93"/>
<dbReference type="EMBL" id="CAJNIZ010044038">
    <property type="protein sequence ID" value="CAE7675950.1"/>
    <property type="molecule type" value="Genomic_DNA"/>
</dbReference>
<feature type="transmembrane region" description="Helical" evidence="2">
    <location>
        <begin position="48"/>
        <end position="68"/>
    </location>
</feature>
<accession>A0A812WF93</accession>
<feature type="compositionally biased region" description="Low complexity" evidence="1">
    <location>
        <begin position="198"/>
        <end position="216"/>
    </location>
</feature>
<evidence type="ECO:0000313" key="4">
    <source>
        <dbReference type="Proteomes" id="UP000649617"/>
    </source>
</evidence>